<evidence type="ECO:0000256" key="1">
    <source>
        <dbReference type="ARBA" id="ARBA00022676"/>
    </source>
</evidence>
<gene>
    <name evidence="5" type="ORF">JJE72_13945</name>
</gene>
<dbReference type="Gene3D" id="3.40.50.2000">
    <property type="entry name" value="Glycogen Phosphorylase B"/>
    <property type="match status" value="2"/>
</dbReference>
<comment type="caution">
    <text evidence="5">The sequence shown here is derived from an EMBL/GenBank/DDBJ whole genome shotgun (WGS) entry which is preliminary data.</text>
</comment>
<keyword evidence="1" id="KW-0328">Glycosyltransferase</keyword>
<dbReference type="RefSeq" id="WP_189692960.1">
    <property type="nucleotide sequence ID" value="NZ_BNCM01000003.1"/>
</dbReference>
<dbReference type="InterPro" id="IPR028098">
    <property type="entry name" value="Glyco_trans_4-like_N"/>
</dbReference>
<dbReference type="Proteomes" id="UP000639051">
    <property type="component" value="Unassembled WGS sequence"/>
</dbReference>
<evidence type="ECO:0000313" key="5">
    <source>
        <dbReference type="EMBL" id="MBL0706594.1"/>
    </source>
</evidence>
<evidence type="ECO:0000313" key="6">
    <source>
        <dbReference type="Proteomes" id="UP000639051"/>
    </source>
</evidence>
<evidence type="ECO:0000259" key="3">
    <source>
        <dbReference type="Pfam" id="PF00534"/>
    </source>
</evidence>
<feature type="domain" description="Glycosyltransferase subfamily 4-like N-terminal" evidence="4">
    <location>
        <begin position="9"/>
        <end position="173"/>
    </location>
</feature>
<dbReference type="Pfam" id="PF13439">
    <property type="entry name" value="Glyco_transf_4"/>
    <property type="match status" value="1"/>
</dbReference>
<dbReference type="CDD" id="cd03809">
    <property type="entry name" value="GT4_MtfB-like"/>
    <property type="match status" value="1"/>
</dbReference>
<dbReference type="InterPro" id="IPR001296">
    <property type="entry name" value="Glyco_trans_1"/>
</dbReference>
<accession>A0ABS1K4I7</accession>
<dbReference type="PANTHER" id="PTHR46401">
    <property type="entry name" value="GLYCOSYLTRANSFERASE WBBK-RELATED"/>
    <property type="match status" value="1"/>
</dbReference>
<dbReference type="PANTHER" id="PTHR46401:SF2">
    <property type="entry name" value="GLYCOSYLTRANSFERASE WBBK-RELATED"/>
    <property type="match status" value="1"/>
</dbReference>
<dbReference type="SUPFAM" id="SSF53756">
    <property type="entry name" value="UDP-Glycosyltransferase/glycogen phosphorylase"/>
    <property type="match status" value="1"/>
</dbReference>
<evidence type="ECO:0000256" key="2">
    <source>
        <dbReference type="ARBA" id="ARBA00022679"/>
    </source>
</evidence>
<reference evidence="5 6" key="1">
    <citation type="submission" date="2021-01" db="EMBL/GenBank/DDBJ databases">
        <title>Genome public.</title>
        <authorList>
            <person name="Liu C."/>
            <person name="Sun Q."/>
        </authorList>
    </citation>
    <scope>NUCLEOTIDE SEQUENCE [LARGE SCALE GENOMIC DNA]</scope>
    <source>
        <strain evidence="5 6">JC656</strain>
    </source>
</reference>
<organism evidence="5 6">
    <name type="scientific">Sinomonas cellulolyticus</name>
    <dbReference type="NCBI Taxonomy" id="2801916"/>
    <lineage>
        <taxon>Bacteria</taxon>
        <taxon>Bacillati</taxon>
        <taxon>Actinomycetota</taxon>
        <taxon>Actinomycetes</taxon>
        <taxon>Micrococcales</taxon>
        <taxon>Micrococcaceae</taxon>
        <taxon>Sinomonas</taxon>
    </lineage>
</organism>
<feature type="domain" description="Glycosyl transferase family 1" evidence="3">
    <location>
        <begin position="174"/>
        <end position="316"/>
    </location>
</feature>
<protein>
    <submittedName>
        <fullName evidence="5">Glycosyltransferase family 4 protein</fullName>
    </submittedName>
</protein>
<keyword evidence="6" id="KW-1185">Reference proteome</keyword>
<name>A0ABS1K4I7_9MICC</name>
<evidence type="ECO:0000259" key="4">
    <source>
        <dbReference type="Pfam" id="PF13439"/>
    </source>
</evidence>
<dbReference type="Pfam" id="PF00534">
    <property type="entry name" value="Glycos_transf_1"/>
    <property type="match status" value="1"/>
</dbReference>
<dbReference type="EMBL" id="JAERRC010000030">
    <property type="protein sequence ID" value="MBL0706594.1"/>
    <property type="molecule type" value="Genomic_DNA"/>
</dbReference>
<proteinExistence type="predicted"/>
<keyword evidence="2" id="KW-0808">Transferase</keyword>
<sequence>MLTLVPGTMGGGETYARGLLRGLPSRPGIKATAYVGRQAEGFASTIPEVVCQSINGRGTTAGKLTTLARGFASGSKLRRVMEDADVFHVPFAVALPKPAKEMAVVQTLCDVQHRDLPHLFSSAERLYRRLFYERTTRAADAVVTISDFAKRTIIEHLGIPAEKIFIAHLAVEAEDFTPNLGERDDFILYPARGWAHKNHARLFEAMRLLEVSHPHLKLVLTGGGLESLENIPGNVEVRGQVRLTELRELYRRASCTVFPSLYEGFGLPPLEAMASGCPVASSTAGSLPEVVGDAAVLFDPHSPDAIARAIVEAIARSGELQVLGLERIRKFTWEACAKAHEEAYAYAAGARDRRLAAER</sequence>